<keyword evidence="1" id="KW-0472">Membrane</keyword>
<dbReference type="GeneID" id="24439359"/>
<dbReference type="InParanoid" id="W7XB38"/>
<dbReference type="RefSeq" id="XP_012652931.1">
    <property type="nucleotide sequence ID" value="XM_012797477.1"/>
</dbReference>
<sequence>MLLNTCVCFAKTFLTCDKKNVRIKFKHRIIQNLTLKVVRQIKLDIKQKEFHRNQTNSIFESPLRQQKQSFGFMENFNQNWDGVGIQIILIFLFNFRITHFYLLLYLALNHQIDLYLKASCFNLCFGNKKKLFIS</sequence>
<keyword evidence="1" id="KW-1133">Transmembrane helix</keyword>
<dbReference type="Proteomes" id="UP000009168">
    <property type="component" value="Unassembled WGS sequence"/>
</dbReference>
<proteinExistence type="predicted"/>
<keyword evidence="3" id="KW-1185">Reference proteome</keyword>
<evidence type="ECO:0000313" key="2">
    <source>
        <dbReference type="EMBL" id="EWS74557.1"/>
    </source>
</evidence>
<feature type="transmembrane region" description="Helical" evidence="1">
    <location>
        <begin position="83"/>
        <end position="108"/>
    </location>
</feature>
<dbReference type="KEGG" id="tet:TTHERM_000518609"/>
<gene>
    <name evidence="2" type="ORF">TTHERM_000518609</name>
</gene>
<organism evidence="2 3">
    <name type="scientific">Tetrahymena thermophila (strain SB210)</name>
    <dbReference type="NCBI Taxonomy" id="312017"/>
    <lineage>
        <taxon>Eukaryota</taxon>
        <taxon>Sar</taxon>
        <taxon>Alveolata</taxon>
        <taxon>Ciliophora</taxon>
        <taxon>Intramacronucleata</taxon>
        <taxon>Oligohymenophorea</taxon>
        <taxon>Hymenostomatida</taxon>
        <taxon>Tetrahymenina</taxon>
        <taxon>Tetrahymenidae</taxon>
        <taxon>Tetrahymena</taxon>
    </lineage>
</organism>
<dbReference type="EMBL" id="GG662708">
    <property type="protein sequence ID" value="EWS74557.1"/>
    <property type="molecule type" value="Genomic_DNA"/>
</dbReference>
<reference evidence="3" key="1">
    <citation type="journal article" date="2006" name="PLoS Biol.">
        <title>Macronuclear genome sequence of the ciliate Tetrahymena thermophila, a model eukaryote.</title>
        <authorList>
            <person name="Eisen J.A."/>
            <person name="Coyne R.S."/>
            <person name="Wu M."/>
            <person name="Wu D."/>
            <person name="Thiagarajan M."/>
            <person name="Wortman J.R."/>
            <person name="Badger J.H."/>
            <person name="Ren Q."/>
            <person name="Amedeo P."/>
            <person name="Jones K.M."/>
            <person name="Tallon L.J."/>
            <person name="Delcher A.L."/>
            <person name="Salzberg S.L."/>
            <person name="Silva J.C."/>
            <person name="Haas B.J."/>
            <person name="Majoros W.H."/>
            <person name="Farzad M."/>
            <person name="Carlton J.M."/>
            <person name="Smith R.K. Jr."/>
            <person name="Garg J."/>
            <person name="Pearlman R.E."/>
            <person name="Karrer K.M."/>
            <person name="Sun L."/>
            <person name="Manning G."/>
            <person name="Elde N.C."/>
            <person name="Turkewitz A.P."/>
            <person name="Asai D.J."/>
            <person name="Wilkes D.E."/>
            <person name="Wang Y."/>
            <person name="Cai H."/>
            <person name="Collins K."/>
            <person name="Stewart B.A."/>
            <person name="Lee S.R."/>
            <person name="Wilamowska K."/>
            <person name="Weinberg Z."/>
            <person name="Ruzzo W.L."/>
            <person name="Wloga D."/>
            <person name="Gaertig J."/>
            <person name="Frankel J."/>
            <person name="Tsao C.-C."/>
            <person name="Gorovsky M.A."/>
            <person name="Keeling P.J."/>
            <person name="Waller R.F."/>
            <person name="Patron N.J."/>
            <person name="Cherry J.M."/>
            <person name="Stover N.A."/>
            <person name="Krieger C.J."/>
            <person name="del Toro C."/>
            <person name="Ryder H.F."/>
            <person name="Williamson S.C."/>
            <person name="Barbeau R.A."/>
            <person name="Hamilton E.P."/>
            <person name="Orias E."/>
        </authorList>
    </citation>
    <scope>NUCLEOTIDE SEQUENCE [LARGE SCALE GENOMIC DNA]</scope>
    <source>
        <strain evidence="3">SB210</strain>
    </source>
</reference>
<evidence type="ECO:0000313" key="3">
    <source>
        <dbReference type="Proteomes" id="UP000009168"/>
    </source>
</evidence>
<protein>
    <submittedName>
        <fullName evidence="2">Transmembrane protein, putative</fullName>
    </submittedName>
</protein>
<evidence type="ECO:0000256" key="1">
    <source>
        <dbReference type="SAM" id="Phobius"/>
    </source>
</evidence>
<name>W7XB38_TETTS</name>
<keyword evidence="1 2" id="KW-0812">Transmembrane</keyword>
<dbReference type="AlphaFoldDB" id="W7XB38"/>
<accession>W7XB38</accession>